<evidence type="ECO:0000313" key="8">
    <source>
        <dbReference type="EMBL" id="MAH64237.1"/>
    </source>
</evidence>
<evidence type="ECO:0000256" key="2">
    <source>
        <dbReference type="ARBA" id="ARBA00004754"/>
    </source>
</evidence>
<dbReference type="Gene3D" id="1.10.3330.10">
    <property type="entry name" value="Oxo-4-hydroxy-4-carboxy-5-ureidoimidazoline decarboxylase"/>
    <property type="match status" value="1"/>
</dbReference>
<proteinExistence type="predicted"/>
<gene>
    <name evidence="8" type="primary">uraD</name>
    <name evidence="8" type="ORF">CMN54_12495</name>
</gene>
<dbReference type="EMBL" id="NZEX01000146">
    <property type="protein sequence ID" value="MAH64237.1"/>
    <property type="molecule type" value="Genomic_DNA"/>
</dbReference>
<dbReference type="InterPro" id="IPR018020">
    <property type="entry name" value="OHCU_decarboxylase"/>
</dbReference>
<sequence>MNFSDFQILPIKDAEEALLCCCSSQNWANKMAQSRPFGSLEAMHDVATQIWEDLKVQDWLEAFEHHPRIGDRQALAARFASTRNWSANEQVGVEKAEEDILDRLASGNEKYSQRFGYVFLVCATGKSALEMLNLLEARINNSPEEELQIAQQEQQKIMLLRLDKMFE</sequence>
<dbReference type="InterPro" id="IPR036778">
    <property type="entry name" value="OHCU_decarboxylase_sf"/>
</dbReference>
<evidence type="ECO:0000256" key="6">
    <source>
        <dbReference type="ARBA" id="ARBA00023239"/>
    </source>
</evidence>
<protein>
    <recommendedName>
        <fullName evidence="3">2-oxo-4-hydroxy-4-carboxy-5-ureidoimidazoline decarboxylase</fullName>
        <ecNumber evidence="3">4.1.1.97</ecNumber>
    </recommendedName>
</protein>
<evidence type="ECO:0000256" key="1">
    <source>
        <dbReference type="ARBA" id="ARBA00001163"/>
    </source>
</evidence>
<dbReference type="GO" id="GO:0006144">
    <property type="term" value="P:purine nucleobase metabolic process"/>
    <property type="evidence" value="ECO:0007669"/>
    <property type="project" value="UniProtKB-KW"/>
</dbReference>
<comment type="pathway">
    <text evidence="2">Purine metabolism; urate degradation; (S)-allantoin from urate: step 3/3.</text>
</comment>
<keyword evidence="4" id="KW-0659">Purine metabolism</keyword>
<dbReference type="Pfam" id="PF09349">
    <property type="entry name" value="OHCU_decarbox"/>
    <property type="match status" value="1"/>
</dbReference>
<evidence type="ECO:0000313" key="9">
    <source>
        <dbReference type="Proteomes" id="UP000226525"/>
    </source>
</evidence>
<dbReference type="NCBIfam" id="TIGR03180">
    <property type="entry name" value="UraD_2"/>
    <property type="match status" value="1"/>
</dbReference>
<organism evidence="8 9">
    <name type="scientific">SAR324 cluster bacterium</name>
    <dbReference type="NCBI Taxonomy" id="2024889"/>
    <lineage>
        <taxon>Bacteria</taxon>
        <taxon>Deltaproteobacteria</taxon>
        <taxon>SAR324 cluster</taxon>
    </lineage>
</organism>
<dbReference type="InterPro" id="IPR017595">
    <property type="entry name" value="OHCU_decarboxylase-2"/>
</dbReference>
<dbReference type="NCBIfam" id="NF010372">
    <property type="entry name" value="PRK13798.1"/>
    <property type="match status" value="1"/>
</dbReference>
<keyword evidence="6" id="KW-0456">Lyase</keyword>
<keyword evidence="5" id="KW-0210">Decarboxylase</keyword>
<dbReference type="SUPFAM" id="SSF158694">
    <property type="entry name" value="UraD-Like"/>
    <property type="match status" value="1"/>
</dbReference>
<evidence type="ECO:0000256" key="3">
    <source>
        <dbReference type="ARBA" id="ARBA00012257"/>
    </source>
</evidence>
<reference evidence="9" key="1">
    <citation type="submission" date="2017-09" db="EMBL/GenBank/DDBJ databases">
        <title>The Reconstruction of 2,631 Draft Metagenome-Assembled Genomes from the Global Oceans.</title>
        <authorList>
            <person name="Tully B.J."/>
            <person name="Graham E.D."/>
            <person name="Heidelberg J.F."/>
        </authorList>
    </citation>
    <scope>NUCLEOTIDE SEQUENCE [LARGE SCALE GENOMIC DNA]</scope>
</reference>
<evidence type="ECO:0000256" key="4">
    <source>
        <dbReference type="ARBA" id="ARBA00022631"/>
    </source>
</evidence>
<comment type="caution">
    <text evidence="8">The sequence shown here is derived from an EMBL/GenBank/DDBJ whole genome shotgun (WGS) entry which is preliminary data.</text>
</comment>
<dbReference type="GO" id="GO:0019628">
    <property type="term" value="P:urate catabolic process"/>
    <property type="evidence" value="ECO:0007669"/>
    <property type="project" value="TreeGrafter"/>
</dbReference>
<dbReference type="PANTHER" id="PTHR43466">
    <property type="entry name" value="2-OXO-4-HYDROXY-4-CARBOXY-5-UREIDOIMIDAZOLINE DECARBOXYLASE-RELATED"/>
    <property type="match status" value="1"/>
</dbReference>
<dbReference type="Proteomes" id="UP000226525">
    <property type="component" value="Unassembled WGS sequence"/>
</dbReference>
<dbReference type="EC" id="4.1.1.97" evidence="3"/>
<accession>A0A2D6YM15</accession>
<feature type="domain" description="Oxo-4-hydroxy-4-carboxy-5-ureidoimidazoline decarboxylase" evidence="7">
    <location>
        <begin position="9"/>
        <end position="163"/>
    </location>
</feature>
<dbReference type="GO" id="GO:0051997">
    <property type="term" value="F:2-oxo-4-hydroxy-4-carboxy-5-ureidoimidazoline decarboxylase activity"/>
    <property type="evidence" value="ECO:0007669"/>
    <property type="project" value="UniProtKB-EC"/>
</dbReference>
<evidence type="ECO:0000259" key="7">
    <source>
        <dbReference type="Pfam" id="PF09349"/>
    </source>
</evidence>
<dbReference type="AlphaFoldDB" id="A0A2D6YM15"/>
<dbReference type="PANTHER" id="PTHR43466:SF1">
    <property type="entry name" value="2-OXO-4-HYDROXY-4-CARBOXY-5-UREIDOIMIDAZOLINE DECARBOXYLASE-RELATED"/>
    <property type="match status" value="1"/>
</dbReference>
<comment type="catalytic activity">
    <reaction evidence="1">
        <text>5-hydroxy-2-oxo-4-ureido-2,5-dihydro-1H-imidazole-5-carboxylate + H(+) = (S)-allantoin + CO2</text>
        <dbReference type="Rhea" id="RHEA:26301"/>
        <dbReference type="ChEBI" id="CHEBI:15378"/>
        <dbReference type="ChEBI" id="CHEBI:15678"/>
        <dbReference type="ChEBI" id="CHEBI:16526"/>
        <dbReference type="ChEBI" id="CHEBI:58639"/>
        <dbReference type="EC" id="4.1.1.97"/>
    </reaction>
</comment>
<name>A0A2D6YM15_9DELT</name>
<evidence type="ECO:0000256" key="5">
    <source>
        <dbReference type="ARBA" id="ARBA00022793"/>
    </source>
</evidence>